<feature type="region of interest" description="Disordered" evidence="3">
    <location>
        <begin position="1"/>
        <end position="32"/>
    </location>
</feature>
<dbReference type="InterPro" id="IPR012340">
    <property type="entry name" value="NA-bd_OB-fold"/>
</dbReference>
<dbReference type="Gene3D" id="2.40.50.140">
    <property type="entry name" value="Nucleic acid-binding proteins"/>
    <property type="match status" value="1"/>
</dbReference>
<evidence type="ECO:0000256" key="1">
    <source>
        <dbReference type="ARBA" id="ARBA00004123"/>
    </source>
</evidence>
<dbReference type="PANTHER" id="PTHR12200:SF17">
    <property type="entry name" value="INTERFERON-INDUCIBLE PROTEIN AIM2"/>
    <property type="match status" value="1"/>
</dbReference>
<name>A0A7J7FMV2_DICBM</name>
<keyword evidence="2" id="KW-0539">Nucleus</keyword>
<proteinExistence type="predicted"/>
<dbReference type="GO" id="GO:0097169">
    <property type="term" value="C:AIM2 inflammasome complex"/>
    <property type="evidence" value="ECO:0007669"/>
    <property type="project" value="TreeGrafter"/>
</dbReference>
<dbReference type="SUPFAM" id="SSF159141">
    <property type="entry name" value="HIN-2000 domain-like"/>
    <property type="match status" value="1"/>
</dbReference>
<dbReference type="Proteomes" id="UP000551758">
    <property type="component" value="Unassembled WGS sequence"/>
</dbReference>
<comment type="caution">
    <text evidence="5">The sequence shown here is derived from an EMBL/GenBank/DDBJ whole genome shotgun (WGS) entry which is preliminary data.</text>
</comment>
<gene>
    <name evidence="5" type="ORF">HPG69_002738</name>
</gene>
<comment type="subcellular location">
    <subcellularLocation>
        <location evidence="1">Nucleus</location>
    </subcellularLocation>
</comment>
<evidence type="ECO:0000259" key="4">
    <source>
        <dbReference type="PROSITE" id="PS50834"/>
    </source>
</evidence>
<dbReference type="InterPro" id="IPR040205">
    <property type="entry name" value="HIN-200"/>
</dbReference>
<reference evidence="5 6" key="1">
    <citation type="journal article" date="2020" name="Mol. Biol. Evol.">
        <title>Interspecific Gene Flow and the Evolution of Specialization in Black and White Rhinoceros.</title>
        <authorList>
            <person name="Moodley Y."/>
            <person name="Westbury M.V."/>
            <person name="Russo I.M."/>
            <person name="Gopalakrishnan S."/>
            <person name="Rakotoarivelo A."/>
            <person name="Olsen R.A."/>
            <person name="Prost S."/>
            <person name="Tunstall T."/>
            <person name="Ryder O.A."/>
            <person name="Dalen L."/>
            <person name="Bruford M.W."/>
        </authorList>
    </citation>
    <scope>NUCLEOTIDE SEQUENCE [LARGE SCALE GENOMIC DNA]</scope>
    <source>
        <strain evidence="5">SBR-YM</strain>
        <tissue evidence="5">Skin</tissue>
    </source>
</reference>
<dbReference type="GO" id="GO:0003690">
    <property type="term" value="F:double-stranded DNA binding"/>
    <property type="evidence" value="ECO:0007669"/>
    <property type="project" value="TreeGrafter"/>
</dbReference>
<feature type="domain" description="HIN-200" evidence="4">
    <location>
        <begin position="26"/>
        <end position="113"/>
    </location>
</feature>
<dbReference type="GO" id="GO:0035458">
    <property type="term" value="P:cellular response to interferon-beta"/>
    <property type="evidence" value="ECO:0007669"/>
    <property type="project" value="InterPro"/>
</dbReference>
<feature type="compositionally biased region" description="Polar residues" evidence="3">
    <location>
        <begin position="17"/>
        <end position="30"/>
    </location>
</feature>
<sequence length="154" mass="17502">MSPGASAAPRNGVMEQHTVQPEQKQMVQQESIKEEGLQKGPVIVIVLKTMKSFEFETQEGKQEMFHATVTTECEFFSVKVFNKKLKDKSTPKKIIITSKYYRHTRCLEVNSASLWLMLDLTNRPINRLPTQPPGTIVNGLIVLQKVYEAEDTGY</sequence>
<organism evidence="5 6">
    <name type="scientific">Diceros bicornis minor</name>
    <name type="common">South-central black rhinoceros</name>
    <dbReference type="NCBI Taxonomy" id="77932"/>
    <lineage>
        <taxon>Eukaryota</taxon>
        <taxon>Metazoa</taxon>
        <taxon>Chordata</taxon>
        <taxon>Craniata</taxon>
        <taxon>Vertebrata</taxon>
        <taxon>Euteleostomi</taxon>
        <taxon>Mammalia</taxon>
        <taxon>Eutheria</taxon>
        <taxon>Laurasiatheria</taxon>
        <taxon>Perissodactyla</taxon>
        <taxon>Rhinocerotidae</taxon>
        <taxon>Diceros</taxon>
    </lineage>
</organism>
<dbReference type="InterPro" id="IPR004021">
    <property type="entry name" value="HIN200/IF120x"/>
</dbReference>
<dbReference type="GO" id="GO:0005654">
    <property type="term" value="C:nucleoplasm"/>
    <property type="evidence" value="ECO:0007669"/>
    <property type="project" value="TreeGrafter"/>
</dbReference>
<keyword evidence="6" id="KW-1185">Reference proteome</keyword>
<dbReference type="Pfam" id="PF02760">
    <property type="entry name" value="HIN"/>
    <property type="match status" value="1"/>
</dbReference>
<evidence type="ECO:0000313" key="6">
    <source>
        <dbReference type="Proteomes" id="UP000551758"/>
    </source>
</evidence>
<dbReference type="EMBL" id="JACDTQ010000157">
    <property type="protein sequence ID" value="KAF5928964.1"/>
    <property type="molecule type" value="Genomic_DNA"/>
</dbReference>
<protein>
    <recommendedName>
        <fullName evidence="4">HIN-200 domain-containing protein</fullName>
    </recommendedName>
</protein>
<accession>A0A7J7FMV2</accession>
<dbReference type="AlphaFoldDB" id="A0A7J7FMV2"/>
<dbReference type="PANTHER" id="PTHR12200">
    <property type="entry name" value="INTERFERON-INDUCIBLE PROTEIN AIM2 FAMILY MEMBER"/>
    <property type="match status" value="1"/>
</dbReference>
<dbReference type="GO" id="GO:0002218">
    <property type="term" value="P:activation of innate immune response"/>
    <property type="evidence" value="ECO:0007669"/>
    <property type="project" value="InterPro"/>
</dbReference>
<evidence type="ECO:0000256" key="3">
    <source>
        <dbReference type="SAM" id="MobiDB-lite"/>
    </source>
</evidence>
<dbReference type="PROSITE" id="PS50834">
    <property type="entry name" value="HIN_200"/>
    <property type="match status" value="1"/>
</dbReference>
<evidence type="ECO:0000313" key="5">
    <source>
        <dbReference type="EMBL" id="KAF5928964.1"/>
    </source>
</evidence>
<evidence type="ECO:0000256" key="2">
    <source>
        <dbReference type="ARBA" id="ARBA00023242"/>
    </source>
</evidence>